<evidence type="ECO:0000313" key="4">
    <source>
        <dbReference type="EMBL" id="SDH42045.1"/>
    </source>
</evidence>
<dbReference type="InterPro" id="IPR002347">
    <property type="entry name" value="SDR_fam"/>
</dbReference>
<dbReference type="NCBIfam" id="NF005559">
    <property type="entry name" value="PRK07231.1"/>
    <property type="match status" value="1"/>
</dbReference>
<dbReference type="STRING" id="335973.SAMN04488693_101195"/>
<protein>
    <submittedName>
        <fullName evidence="4">2-deoxy-D-gluconate 3-dehydrogenase</fullName>
    </submittedName>
</protein>
<keyword evidence="5" id="KW-1185">Reference proteome</keyword>
<evidence type="ECO:0000313" key="5">
    <source>
        <dbReference type="Proteomes" id="UP000199258"/>
    </source>
</evidence>
<dbReference type="FunFam" id="3.40.50.720:FF:000084">
    <property type="entry name" value="Short-chain dehydrogenase reductase"/>
    <property type="match status" value="1"/>
</dbReference>
<dbReference type="OrthoDB" id="517007at2"/>
<dbReference type="RefSeq" id="WP_090584181.1">
    <property type="nucleotide sequence ID" value="NZ_FNDT01000001.1"/>
</dbReference>
<dbReference type="GO" id="GO:0016616">
    <property type="term" value="F:oxidoreductase activity, acting on the CH-OH group of donors, NAD or NADP as acceptor"/>
    <property type="evidence" value="ECO:0007669"/>
    <property type="project" value="TreeGrafter"/>
</dbReference>
<comment type="similarity">
    <text evidence="1">Belongs to the short-chain dehydrogenases/reductases (SDR) family.</text>
</comment>
<dbReference type="PROSITE" id="PS00061">
    <property type="entry name" value="ADH_SHORT"/>
    <property type="match status" value="1"/>
</dbReference>
<organism evidence="4 5">
    <name type="scientific">Arthrobacter subterraneus</name>
    <dbReference type="NCBI Taxonomy" id="335973"/>
    <lineage>
        <taxon>Bacteria</taxon>
        <taxon>Bacillati</taxon>
        <taxon>Actinomycetota</taxon>
        <taxon>Actinomycetes</taxon>
        <taxon>Micrococcales</taxon>
        <taxon>Micrococcaceae</taxon>
        <taxon>Arthrobacter</taxon>
    </lineage>
</organism>
<sequence>MNSANGTALINVLATGLANRTFLISGGSRGIGENVALELARIGASVAIAGRNGLAVEEAVGRLRAQSLAPDRILGITADVASAADIERMVHSAHSHFGALDVLVNCAGINIRTPALEVTESEWDSVMNVNLRGAFFTSQAFARALGANGMGKIINVSSRYGHVGSPTRVAYCSSKGGLELMTKTLAVEWAPRILVNSVCPTFIETGLTQSLLAQPETRRSLLDRIPMHRFGTLGDVTGAILYLASGWSNMVTGTAMMVDGGWTAS</sequence>
<gene>
    <name evidence="4" type="ORF">SAMN04488693_101195</name>
</gene>
<evidence type="ECO:0000256" key="2">
    <source>
        <dbReference type="ARBA" id="ARBA00023002"/>
    </source>
</evidence>
<dbReference type="SUPFAM" id="SSF51735">
    <property type="entry name" value="NAD(P)-binding Rossmann-fold domains"/>
    <property type="match status" value="1"/>
</dbReference>
<dbReference type="PRINTS" id="PR00081">
    <property type="entry name" value="GDHRDH"/>
</dbReference>
<dbReference type="Pfam" id="PF13561">
    <property type="entry name" value="adh_short_C2"/>
    <property type="match status" value="1"/>
</dbReference>
<keyword evidence="2" id="KW-0560">Oxidoreductase</keyword>
<reference evidence="4 5" key="1">
    <citation type="submission" date="2016-10" db="EMBL/GenBank/DDBJ databases">
        <authorList>
            <person name="de Groot N.N."/>
        </authorList>
    </citation>
    <scope>NUCLEOTIDE SEQUENCE [LARGE SCALE GENOMIC DNA]</scope>
    <source>
        <strain evidence="4 5">NP_1H</strain>
    </source>
</reference>
<dbReference type="InterPro" id="IPR020904">
    <property type="entry name" value="Sc_DH/Rdtase_CS"/>
</dbReference>
<dbReference type="SMART" id="SM00822">
    <property type="entry name" value="PKS_KR"/>
    <property type="match status" value="1"/>
</dbReference>
<dbReference type="EMBL" id="FNDT01000001">
    <property type="protein sequence ID" value="SDH42045.1"/>
    <property type="molecule type" value="Genomic_DNA"/>
</dbReference>
<dbReference type="PANTHER" id="PTHR42760">
    <property type="entry name" value="SHORT-CHAIN DEHYDROGENASES/REDUCTASES FAMILY MEMBER"/>
    <property type="match status" value="1"/>
</dbReference>
<dbReference type="Proteomes" id="UP000199258">
    <property type="component" value="Unassembled WGS sequence"/>
</dbReference>
<accession>A0A1G8C9I6</accession>
<evidence type="ECO:0000259" key="3">
    <source>
        <dbReference type="SMART" id="SM00822"/>
    </source>
</evidence>
<proteinExistence type="inferred from homology"/>
<dbReference type="AlphaFoldDB" id="A0A1G8C9I6"/>
<dbReference type="CDD" id="cd05233">
    <property type="entry name" value="SDR_c"/>
    <property type="match status" value="1"/>
</dbReference>
<dbReference type="InterPro" id="IPR036291">
    <property type="entry name" value="NAD(P)-bd_dom_sf"/>
</dbReference>
<evidence type="ECO:0000256" key="1">
    <source>
        <dbReference type="ARBA" id="ARBA00006484"/>
    </source>
</evidence>
<dbReference type="PRINTS" id="PR00080">
    <property type="entry name" value="SDRFAMILY"/>
</dbReference>
<dbReference type="Gene3D" id="3.40.50.720">
    <property type="entry name" value="NAD(P)-binding Rossmann-like Domain"/>
    <property type="match status" value="1"/>
</dbReference>
<dbReference type="InterPro" id="IPR057326">
    <property type="entry name" value="KR_dom"/>
</dbReference>
<feature type="domain" description="Ketoreductase" evidence="3">
    <location>
        <begin position="20"/>
        <end position="196"/>
    </location>
</feature>
<name>A0A1G8C9I6_9MICC</name>